<sequence length="71" mass="7799">MEDGVGHHRRASPLRPAKAKKGVPVPLKLWMAAAKIDPDALNGEDKDCQDDVMGSYGRHDRCSWASTFHVA</sequence>
<dbReference type="EMBL" id="AB366653">
    <property type="protein sequence ID" value="BAG41766.1"/>
    <property type="molecule type" value="Genomic_DNA"/>
</dbReference>
<protein>
    <submittedName>
        <fullName evidence="1">Uncharacterized protein</fullName>
    </submittedName>
</protein>
<name>B2ZYG7_9CAUD</name>
<keyword evidence="2" id="KW-1185">Reference proteome</keyword>
<dbReference type="GeneID" id="6369794"/>
<accession>B2ZYG7</accession>
<reference evidence="1 2" key="1">
    <citation type="journal article" date="2010" name="Virology">
        <title>A jumbo phage infecting the phytopathogen Ralstonia solanacearum defines a new lineage of the Myoviridae family.</title>
        <authorList>
            <person name="Yamada T."/>
            <person name="Satoh S."/>
            <person name="Ishikawa H."/>
            <person name="Fujiwara A."/>
            <person name="Kawasaki T."/>
            <person name="Fujie M."/>
            <person name="Ogata H."/>
        </authorList>
    </citation>
    <scope>NUCLEOTIDE SEQUENCE [LARGE SCALE GENOMIC DNA]</scope>
</reference>
<organism evidence="1 2">
    <name type="scientific">Ralstonia phage phiRSL1</name>
    <dbReference type="NCBI Taxonomy" id="1980924"/>
    <lineage>
        <taxon>Viruses</taxon>
        <taxon>Duplodnaviria</taxon>
        <taxon>Heunggongvirae</taxon>
        <taxon>Uroviricota</taxon>
        <taxon>Caudoviricetes</taxon>
        <taxon>Mieseafarmvirus</taxon>
        <taxon>Mieseafarmvirus RSL1</taxon>
    </lineage>
</organism>
<evidence type="ECO:0000313" key="2">
    <source>
        <dbReference type="Proteomes" id="UP000001034"/>
    </source>
</evidence>
<evidence type="ECO:0000313" key="1">
    <source>
        <dbReference type="EMBL" id="BAG41766.1"/>
    </source>
</evidence>
<dbReference type="RefSeq" id="YP_001950196.1">
    <property type="nucleotide sequence ID" value="NC_010811.2"/>
</dbReference>
<dbReference type="KEGG" id="vg:6369794"/>
<dbReference type="Proteomes" id="UP000001034">
    <property type="component" value="Segment"/>
</dbReference>
<proteinExistence type="predicted"/>